<evidence type="ECO:0000313" key="2">
    <source>
        <dbReference type="EMBL" id="KAJ7043177.1"/>
    </source>
</evidence>
<proteinExistence type="predicted"/>
<name>A0AAD6XAY1_9AGAR</name>
<accession>A0AAD6XAY1</accession>
<organism evidence="2 3">
    <name type="scientific">Mycena alexandri</name>
    <dbReference type="NCBI Taxonomy" id="1745969"/>
    <lineage>
        <taxon>Eukaryota</taxon>
        <taxon>Fungi</taxon>
        <taxon>Dikarya</taxon>
        <taxon>Basidiomycota</taxon>
        <taxon>Agaricomycotina</taxon>
        <taxon>Agaricomycetes</taxon>
        <taxon>Agaricomycetidae</taxon>
        <taxon>Agaricales</taxon>
        <taxon>Marasmiineae</taxon>
        <taxon>Mycenaceae</taxon>
        <taxon>Mycena</taxon>
    </lineage>
</organism>
<reference evidence="2" key="1">
    <citation type="submission" date="2023-03" db="EMBL/GenBank/DDBJ databases">
        <title>Massive genome expansion in bonnet fungi (Mycena s.s.) driven by repeated elements and novel gene families across ecological guilds.</title>
        <authorList>
            <consortium name="Lawrence Berkeley National Laboratory"/>
            <person name="Harder C.B."/>
            <person name="Miyauchi S."/>
            <person name="Viragh M."/>
            <person name="Kuo A."/>
            <person name="Thoen E."/>
            <person name="Andreopoulos B."/>
            <person name="Lu D."/>
            <person name="Skrede I."/>
            <person name="Drula E."/>
            <person name="Henrissat B."/>
            <person name="Morin E."/>
            <person name="Kohler A."/>
            <person name="Barry K."/>
            <person name="LaButti K."/>
            <person name="Morin E."/>
            <person name="Salamov A."/>
            <person name="Lipzen A."/>
            <person name="Mereny Z."/>
            <person name="Hegedus B."/>
            <person name="Baldrian P."/>
            <person name="Stursova M."/>
            <person name="Weitz H."/>
            <person name="Taylor A."/>
            <person name="Grigoriev I.V."/>
            <person name="Nagy L.G."/>
            <person name="Martin F."/>
            <person name="Kauserud H."/>
        </authorList>
    </citation>
    <scope>NUCLEOTIDE SEQUENCE</scope>
    <source>
        <strain evidence="2">CBHHK200</strain>
    </source>
</reference>
<gene>
    <name evidence="2" type="ORF">C8F04DRAFT_31861</name>
</gene>
<evidence type="ECO:0000256" key="1">
    <source>
        <dbReference type="SAM" id="MobiDB-lite"/>
    </source>
</evidence>
<comment type="caution">
    <text evidence="2">The sequence shown here is derived from an EMBL/GenBank/DDBJ whole genome shotgun (WGS) entry which is preliminary data.</text>
</comment>
<protein>
    <submittedName>
        <fullName evidence="2">Uncharacterized protein</fullName>
    </submittedName>
</protein>
<evidence type="ECO:0000313" key="3">
    <source>
        <dbReference type="Proteomes" id="UP001218188"/>
    </source>
</evidence>
<sequence length="233" mass="26191">MNSNSSRSHSHTLASQSSSKQRPLLQRNVEDALQSTLKLENRSNEFVRIVEQLQELADQTLRFHMPIFPQKSSLDSFVDKTIKSLPQFFSTCPEDIDLLHHLQRYAACYLAHKSGYFERPGSGWSAGTSGIKIRLKSRPVRAGPPSHLENGSQLQTSGTEAIRSFLAGCHPPMVHLLDAFQLARITGEIHLQTLARRNEDDLRQYLNSTALCTTALEVEALVQGFLQIPLQER</sequence>
<dbReference type="Proteomes" id="UP001218188">
    <property type="component" value="Unassembled WGS sequence"/>
</dbReference>
<keyword evidence="3" id="KW-1185">Reference proteome</keyword>
<dbReference type="AlphaFoldDB" id="A0AAD6XAY1"/>
<feature type="region of interest" description="Disordered" evidence="1">
    <location>
        <begin position="1"/>
        <end position="25"/>
    </location>
</feature>
<feature type="compositionally biased region" description="Low complexity" evidence="1">
    <location>
        <begin position="1"/>
        <end position="19"/>
    </location>
</feature>
<dbReference type="EMBL" id="JARJCM010000010">
    <property type="protein sequence ID" value="KAJ7043177.1"/>
    <property type="molecule type" value="Genomic_DNA"/>
</dbReference>